<dbReference type="InterPro" id="IPR037135">
    <property type="entry name" value="DUF1653-like_dom_sf"/>
</dbReference>
<comment type="caution">
    <text evidence="2">The sequence shown here is derived from an EMBL/GenBank/DDBJ whole genome shotgun (WGS) entry which is preliminary data.</text>
</comment>
<feature type="domain" description="DUF1653" evidence="1">
    <location>
        <begin position="11"/>
        <end position="71"/>
    </location>
</feature>
<accession>A0ABV7WVQ5</accession>
<dbReference type="Gene3D" id="2.30.30.320">
    <property type="entry name" value="DUF1653-like domain"/>
    <property type="match status" value="1"/>
</dbReference>
<evidence type="ECO:0000313" key="2">
    <source>
        <dbReference type="EMBL" id="MFC3702871.1"/>
    </source>
</evidence>
<protein>
    <submittedName>
        <fullName evidence="2">DUF1653 domain-containing protein</fullName>
    </submittedName>
</protein>
<organism evidence="2 3">
    <name type="scientific">Reinekea marina</name>
    <dbReference type="NCBI Taxonomy" id="1310421"/>
    <lineage>
        <taxon>Bacteria</taxon>
        <taxon>Pseudomonadati</taxon>
        <taxon>Pseudomonadota</taxon>
        <taxon>Gammaproteobacteria</taxon>
        <taxon>Oceanospirillales</taxon>
        <taxon>Saccharospirillaceae</taxon>
        <taxon>Reinekea</taxon>
    </lineage>
</organism>
<dbReference type="Proteomes" id="UP001595710">
    <property type="component" value="Unassembled WGS sequence"/>
</dbReference>
<proteinExistence type="predicted"/>
<dbReference type="Pfam" id="PF07866">
    <property type="entry name" value="DUF1653"/>
    <property type="match status" value="1"/>
</dbReference>
<evidence type="ECO:0000313" key="3">
    <source>
        <dbReference type="Proteomes" id="UP001595710"/>
    </source>
</evidence>
<keyword evidence="3" id="KW-1185">Reference proteome</keyword>
<sequence>MLDNNGKLKLGRYRHFKGNEYEVIGVAKHSETEEVLVVYRTLYGEFDLWVRPINLFLEPKIVEGKQVARFEFISEE</sequence>
<name>A0ABV7WVQ5_9GAMM</name>
<gene>
    <name evidence="2" type="ORF">ACFOND_14645</name>
</gene>
<reference evidence="3" key="1">
    <citation type="journal article" date="2019" name="Int. J. Syst. Evol. Microbiol.">
        <title>The Global Catalogue of Microorganisms (GCM) 10K type strain sequencing project: providing services to taxonomists for standard genome sequencing and annotation.</title>
        <authorList>
            <consortium name="The Broad Institute Genomics Platform"/>
            <consortium name="The Broad Institute Genome Sequencing Center for Infectious Disease"/>
            <person name="Wu L."/>
            <person name="Ma J."/>
        </authorList>
    </citation>
    <scope>NUCLEOTIDE SEQUENCE [LARGE SCALE GENOMIC DNA]</scope>
    <source>
        <strain evidence="3">CECT 8288</strain>
    </source>
</reference>
<evidence type="ECO:0000259" key="1">
    <source>
        <dbReference type="Pfam" id="PF07866"/>
    </source>
</evidence>
<dbReference type="EMBL" id="JBHRYN010000060">
    <property type="protein sequence ID" value="MFC3702871.1"/>
    <property type="molecule type" value="Genomic_DNA"/>
</dbReference>
<dbReference type="InterPro" id="IPR023387">
    <property type="entry name" value="DUF1653-like_dom"/>
</dbReference>
<dbReference type="RefSeq" id="WP_290282507.1">
    <property type="nucleotide sequence ID" value="NZ_JAUFQI010000001.1"/>
</dbReference>